<organism evidence="2">
    <name type="scientific">[Clostridium] nexile</name>
    <dbReference type="NCBI Taxonomy" id="29361"/>
    <lineage>
        <taxon>Bacteria</taxon>
        <taxon>Bacillati</taxon>
        <taxon>Bacillota</taxon>
        <taxon>Clostridia</taxon>
        <taxon>Lachnospirales</taxon>
        <taxon>Lachnospiraceae</taxon>
        <taxon>Tyzzerella</taxon>
    </lineage>
</organism>
<reference evidence="2" key="1">
    <citation type="submission" date="2019-11" db="EMBL/GenBank/DDBJ databases">
        <authorList>
            <person name="Feng L."/>
        </authorList>
    </citation>
    <scope>NUCLEOTIDE SEQUENCE</scope>
    <source>
        <strain evidence="2">CnexileLFYP112</strain>
    </source>
</reference>
<dbReference type="PANTHER" id="PTHR30547:SF5">
    <property type="entry name" value="NUCLEASE YHCG-RELATED"/>
    <property type="match status" value="1"/>
</dbReference>
<dbReference type="InterPro" id="IPR053148">
    <property type="entry name" value="PD-DEXK-like_domain"/>
</dbReference>
<feature type="domain" description="YhcG N-terminal" evidence="1">
    <location>
        <begin position="2"/>
        <end position="122"/>
    </location>
</feature>
<dbReference type="EMBL" id="CACRTG010000021">
    <property type="protein sequence ID" value="VYT18990.1"/>
    <property type="molecule type" value="Genomic_DNA"/>
</dbReference>
<sequence length="131" mass="15624">MIVEEEQSGKERAAYGKYILKELSQRLTQKFGRGYSYDNLKLMRKFYLVYSKDSIGETPFPQSEKLPVTQEGRKFYLSWSHYLILMRINNIEERHFYEIGAYRNGWSKDELARQYGSSLYERLALSRNIGR</sequence>
<accession>A0A6N2UMV6</accession>
<dbReference type="AlphaFoldDB" id="A0A6N2UMV6"/>
<dbReference type="PANTHER" id="PTHR30547">
    <property type="entry name" value="UNCHARACTERIZED PROTEIN YHCG-RELATED"/>
    <property type="match status" value="1"/>
</dbReference>
<protein>
    <recommendedName>
        <fullName evidence="1">YhcG N-terminal domain-containing protein</fullName>
    </recommendedName>
</protein>
<evidence type="ECO:0000313" key="2">
    <source>
        <dbReference type="EMBL" id="VYT18990.1"/>
    </source>
</evidence>
<evidence type="ECO:0000259" key="1">
    <source>
        <dbReference type="Pfam" id="PF17761"/>
    </source>
</evidence>
<gene>
    <name evidence="2" type="ORF">CNLFYP112_02176</name>
</gene>
<dbReference type="Pfam" id="PF17761">
    <property type="entry name" value="DUF1016_N"/>
    <property type="match status" value="1"/>
</dbReference>
<dbReference type="InterPro" id="IPR041527">
    <property type="entry name" value="YhcG_N"/>
</dbReference>
<name>A0A6N2UMV6_9FIRM</name>
<proteinExistence type="predicted"/>